<reference evidence="1" key="1">
    <citation type="submission" date="2013-07" db="EMBL/GenBank/DDBJ databases">
        <title>Sub-species coevolution in mutualistic symbiosis.</title>
        <authorList>
            <person name="Murfin K."/>
            <person name="Klassen J."/>
            <person name="Lee M."/>
            <person name="Forst S."/>
            <person name="Stock P."/>
            <person name="Goodrich-Blair H."/>
        </authorList>
    </citation>
    <scope>NUCLEOTIDE SEQUENCE [LARGE SCALE GENOMIC DNA]</scope>
    <source>
        <strain evidence="1">Intermedium</strain>
    </source>
</reference>
<proteinExistence type="predicted"/>
<dbReference type="HOGENOM" id="CLU_027425_0_0_6"/>
<dbReference type="Proteomes" id="UP000028480">
    <property type="component" value="Unassembled WGS sequence"/>
</dbReference>
<dbReference type="AlphaFoldDB" id="A0A077QCW9"/>
<dbReference type="EMBL" id="CBTB010000203">
    <property type="protein sequence ID" value="CDH33992.1"/>
    <property type="molecule type" value="Genomic_DNA"/>
</dbReference>
<organism evidence="1">
    <name type="scientific">Xenorhabdus bovienii str. Intermedium</name>
    <dbReference type="NCBI Taxonomy" id="1379677"/>
    <lineage>
        <taxon>Bacteria</taxon>
        <taxon>Pseudomonadati</taxon>
        <taxon>Pseudomonadota</taxon>
        <taxon>Gammaproteobacteria</taxon>
        <taxon>Enterobacterales</taxon>
        <taxon>Morganellaceae</taxon>
        <taxon>Xenorhabdus</taxon>
    </lineage>
</organism>
<gene>
    <name evidence="1" type="ORF">XBI1_2810071</name>
</gene>
<accession>A0A077QCW9</accession>
<dbReference type="RefSeq" id="WP_038189948.1">
    <property type="nucleotide sequence ID" value="NZ_CAWLWA010000197.1"/>
</dbReference>
<name>A0A077QCW9_XENBV</name>
<sequence>MAKTITVSVDDQSNVVIGQVLALNITFQSDEKIPLNSTFDIKNLVNATASNKTFSITSGDKTVTVTTELYINRDLIEGDLVSFDIIPNMSAAGFSMKKIHYTVSNLDPQSLQIYFDPDVITALTKNDLNVPPNGKSYALATAIVKDNNHKTLSGIPITIKGGDLSDLNKVACFLSNKDDNTEIQKQKLLGETAIVLNTSKHGKLEFYIYPTDKSQFIFNLKAGVAGATGDMFSINMLYILDDDPGDPSNYANQTLASPNILDYDGELRGNDSSSTFMVSIDSYNNAKSDDTILFYVDGKYSQQKIVINDVKNLNSYFIHLPYTIFPLNKLVTFSYVVVSTNGNIQSSAGVYVQYVGGGKNQPLDNVTRIYDMCTVYSSFGPSIPSNLVFKDDIVNYFTISRYMNNKEHDGLFVVITGTNDPTDKTKVPFGAEVTLSFRIDSYKKQVYKTFTKIMPTQPDQGSKNTATLIFGISYEDVSHVESDSNSVAGRIYFDYQINELGKITYGKIWEARIDTVPPSPDGDTDEGGSN</sequence>
<comment type="caution">
    <text evidence="1">The sequence shown here is derived from an EMBL/GenBank/DDBJ whole genome shotgun (WGS) entry which is preliminary data.</text>
</comment>
<protein>
    <submittedName>
        <fullName evidence="1">Uncharacterized protein</fullName>
    </submittedName>
</protein>
<evidence type="ECO:0000313" key="1">
    <source>
        <dbReference type="EMBL" id="CDH33992.1"/>
    </source>
</evidence>